<protein>
    <submittedName>
        <fullName evidence="1">Uncharacterized protein</fullName>
    </submittedName>
</protein>
<sequence length="68" mass="7752">MEEKDFICPIQLQGVITRARLGKKRRELKAAVKCALESVYYSISDSRQSNSLFQAWVSLFCLAGLIRD</sequence>
<accession>A0ABS8WNC6</accession>
<evidence type="ECO:0000313" key="1">
    <source>
        <dbReference type="EMBL" id="MCE3051509.1"/>
    </source>
</evidence>
<evidence type="ECO:0000313" key="2">
    <source>
        <dbReference type="Proteomes" id="UP000823775"/>
    </source>
</evidence>
<organism evidence="1 2">
    <name type="scientific">Datura stramonium</name>
    <name type="common">Jimsonweed</name>
    <name type="synonym">Common thornapple</name>
    <dbReference type="NCBI Taxonomy" id="4076"/>
    <lineage>
        <taxon>Eukaryota</taxon>
        <taxon>Viridiplantae</taxon>
        <taxon>Streptophyta</taxon>
        <taxon>Embryophyta</taxon>
        <taxon>Tracheophyta</taxon>
        <taxon>Spermatophyta</taxon>
        <taxon>Magnoliopsida</taxon>
        <taxon>eudicotyledons</taxon>
        <taxon>Gunneridae</taxon>
        <taxon>Pentapetalae</taxon>
        <taxon>asterids</taxon>
        <taxon>lamiids</taxon>
        <taxon>Solanales</taxon>
        <taxon>Solanaceae</taxon>
        <taxon>Solanoideae</taxon>
        <taxon>Datureae</taxon>
        <taxon>Datura</taxon>
    </lineage>
</organism>
<dbReference type="EMBL" id="JACEIK010008670">
    <property type="protein sequence ID" value="MCE3051509.1"/>
    <property type="molecule type" value="Genomic_DNA"/>
</dbReference>
<comment type="caution">
    <text evidence="1">The sequence shown here is derived from an EMBL/GenBank/DDBJ whole genome shotgun (WGS) entry which is preliminary data.</text>
</comment>
<keyword evidence="2" id="KW-1185">Reference proteome</keyword>
<reference evidence="1 2" key="1">
    <citation type="journal article" date="2021" name="BMC Genomics">
        <title>Datura genome reveals duplications of psychoactive alkaloid biosynthetic genes and high mutation rate following tissue culture.</title>
        <authorList>
            <person name="Rajewski A."/>
            <person name="Carter-House D."/>
            <person name="Stajich J."/>
            <person name="Litt A."/>
        </authorList>
    </citation>
    <scope>NUCLEOTIDE SEQUENCE [LARGE SCALE GENOMIC DNA]</scope>
    <source>
        <strain evidence="1">AR-01</strain>
    </source>
</reference>
<name>A0ABS8WNC6_DATST</name>
<gene>
    <name evidence="1" type="ORF">HAX54_050024</name>
</gene>
<dbReference type="Proteomes" id="UP000823775">
    <property type="component" value="Unassembled WGS sequence"/>
</dbReference>
<proteinExistence type="predicted"/>